<evidence type="ECO:0000256" key="2">
    <source>
        <dbReference type="ARBA" id="ARBA00022801"/>
    </source>
</evidence>
<keyword evidence="2" id="KW-0378">Hydrolase</keyword>
<dbReference type="PaxDb" id="243230-DR_0453"/>
<evidence type="ECO:0000256" key="1">
    <source>
        <dbReference type="ARBA" id="ARBA00022722"/>
    </source>
</evidence>
<accession>Q9RX62</accession>
<feature type="region of interest" description="Disordered" evidence="3">
    <location>
        <begin position="48"/>
        <end position="91"/>
    </location>
</feature>
<organism evidence="4 5">
    <name type="scientific">Deinococcus radiodurans (strain ATCC 13939 / DSM 20539 / JCM 16871 / CCUG 27074 / LMG 4051 / NBRC 15346 / NCIMB 9279 / VKM B-1422 / R1)</name>
    <dbReference type="NCBI Taxonomy" id="243230"/>
    <lineage>
        <taxon>Bacteria</taxon>
        <taxon>Thermotogati</taxon>
        <taxon>Deinococcota</taxon>
        <taxon>Deinococci</taxon>
        <taxon>Deinococcales</taxon>
        <taxon>Deinococcaceae</taxon>
        <taxon>Deinococcus</taxon>
    </lineage>
</organism>
<sequence>MTLPTMPQDPSASFHLPQAALPTLRRMTSPLRMPLLLLAVFLPSCSAQSGQTQTGQTQTGQPRTQSSASVSSIPATPPASRPSASRRPARDPLSGLAFVNVAQLPPEGQQLLTLIARGGPFRYSKDGVTFGNREGILPQQARGYYREYTVRTPGESDRGARRVVCGGQPVTNTAECYYTADHYASFRRIRP</sequence>
<dbReference type="eggNOG" id="COG4290">
    <property type="taxonomic scope" value="Bacteria"/>
</dbReference>
<dbReference type="KEGG" id="dra:DR_0453"/>
<feature type="compositionally biased region" description="Low complexity" evidence="3">
    <location>
        <begin position="48"/>
        <end position="74"/>
    </location>
</feature>
<dbReference type="Proteomes" id="UP000002524">
    <property type="component" value="Chromosome 1"/>
</dbReference>
<evidence type="ECO:0000313" key="4">
    <source>
        <dbReference type="EMBL" id="AAF10029.1"/>
    </source>
</evidence>
<dbReference type="Gene3D" id="3.10.450.30">
    <property type="entry name" value="Microbial ribonucleases"/>
    <property type="match status" value="1"/>
</dbReference>
<reference evidence="4 5" key="1">
    <citation type="journal article" date="1999" name="Science">
        <title>Genome sequence of the radioresistant bacterium Deinococcus radiodurans R1.</title>
        <authorList>
            <person name="White O."/>
            <person name="Eisen J.A."/>
            <person name="Heidelberg J.F."/>
            <person name="Hickey E.K."/>
            <person name="Peterson J.D."/>
            <person name="Dodson R.J."/>
            <person name="Haft D.H."/>
            <person name="Gwinn M.L."/>
            <person name="Nelson W.C."/>
            <person name="Richardson D.L."/>
            <person name="Moffat K.S."/>
            <person name="Qin H."/>
            <person name="Jiang L."/>
            <person name="Pamphile W."/>
            <person name="Crosby M."/>
            <person name="Shen M."/>
            <person name="Vamathevan J.J."/>
            <person name="Lam P."/>
            <person name="McDonald L."/>
            <person name="Utterback T."/>
            <person name="Zalewski C."/>
            <person name="Makarova K.S."/>
            <person name="Aravind L."/>
            <person name="Daly M.J."/>
            <person name="Minton K.W."/>
            <person name="Fleischmann R.D."/>
            <person name="Ketchum K.A."/>
            <person name="Nelson K.E."/>
            <person name="Salzberg S."/>
            <person name="Smith H.O."/>
            <person name="Venter J.C."/>
            <person name="Fraser C.M."/>
        </authorList>
    </citation>
    <scope>NUCLEOTIDE SEQUENCE [LARGE SCALE GENOMIC DNA]</scope>
    <source>
        <strain evidence="5">ATCC 13939 / DSM 20539 / JCM 16871 / LMG 4051 / NBRC 15346 / NCIMB 9279 / R1 / VKM B-1422</strain>
    </source>
</reference>
<keyword evidence="5" id="KW-1185">Reference proteome</keyword>
<feature type="compositionally biased region" description="Low complexity" evidence="3">
    <location>
        <begin position="81"/>
        <end position="91"/>
    </location>
</feature>
<dbReference type="InParanoid" id="Q9RX62"/>
<dbReference type="CDD" id="cd00607">
    <property type="entry name" value="RNase_Sa"/>
    <property type="match status" value="1"/>
</dbReference>
<dbReference type="PIR" id="A75518">
    <property type="entry name" value="A75518"/>
</dbReference>
<dbReference type="GO" id="GO:0016787">
    <property type="term" value="F:hydrolase activity"/>
    <property type="evidence" value="ECO:0007669"/>
    <property type="project" value="UniProtKB-KW"/>
</dbReference>
<dbReference type="InterPro" id="IPR016191">
    <property type="entry name" value="Ribonuclease/ribotoxin"/>
</dbReference>
<dbReference type="STRING" id="243230.DR_0453"/>
<evidence type="ECO:0000256" key="3">
    <source>
        <dbReference type="SAM" id="MobiDB-lite"/>
    </source>
</evidence>
<dbReference type="PATRIC" id="fig|243230.17.peg.629"/>
<dbReference type="AlphaFoldDB" id="Q9RX62"/>
<evidence type="ECO:0000313" key="5">
    <source>
        <dbReference type="Proteomes" id="UP000002524"/>
    </source>
</evidence>
<dbReference type="OrthoDB" id="9803442at2"/>
<proteinExistence type="predicted"/>
<dbReference type="InterPro" id="IPR000026">
    <property type="entry name" value="N1-like"/>
</dbReference>
<name>Q9RX62_DEIRA</name>
<dbReference type="GO" id="GO:0003723">
    <property type="term" value="F:RNA binding"/>
    <property type="evidence" value="ECO:0007669"/>
    <property type="project" value="InterPro"/>
</dbReference>
<gene>
    <name evidence="4" type="ordered locus">DR_0453</name>
</gene>
<dbReference type="Pfam" id="PF00545">
    <property type="entry name" value="Ribonuclease"/>
    <property type="match status" value="1"/>
</dbReference>
<dbReference type="EMBL" id="AE000513">
    <property type="protein sequence ID" value="AAF10029.1"/>
    <property type="molecule type" value="Genomic_DNA"/>
</dbReference>
<dbReference type="HOGENOM" id="CLU_112496_0_0_0"/>
<dbReference type="EnsemblBacteria" id="AAF10029">
    <property type="protein sequence ID" value="AAF10029"/>
    <property type="gene ID" value="DR_0453"/>
</dbReference>
<dbReference type="GO" id="GO:0004521">
    <property type="term" value="F:RNA endonuclease activity"/>
    <property type="evidence" value="ECO:0007669"/>
    <property type="project" value="InterPro"/>
</dbReference>
<keyword evidence="1" id="KW-0540">Nuclease</keyword>
<protein>
    <submittedName>
        <fullName evidence="4">Guanyl-specific ribonuclease SA</fullName>
    </submittedName>
</protein>
<dbReference type="SUPFAM" id="SSF53933">
    <property type="entry name" value="Microbial ribonucleases"/>
    <property type="match status" value="1"/>
</dbReference>